<dbReference type="AlphaFoldDB" id="A0A2M7UYM8"/>
<accession>A0A2M7UYM8</accession>
<name>A0A2M7UYM8_9BACT</name>
<feature type="non-terminal residue" evidence="3">
    <location>
        <position position="1"/>
    </location>
</feature>
<reference evidence="4" key="1">
    <citation type="submission" date="2017-09" db="EMBL/GenBank/DDBJ databases">
        <title>Depth-based differentiation of microbial function through sediment-hosted aquifers and enrichment of novel symbionts in the deep terrestrial subsurface.</title>
        <authorList>
            <person name="Probst A.J."/>
            <person name="Ladd B."/>
            <person name="Jarett J.K."/>
            <person name="Geller-Mcgrath D.E."/>
            <person name="Sieber C.M.K."/>
            <person name="Emerson J.B."/>
            <person name="Anantharaman K."/>
            <person name="Thomas B.C."/>
            <person name="Malmstrom R."/>
            <person name="Stieglmeier M."/>
            <person name="Klingl A."/>
            <person name="Woyke T."/>
            <person name="Ryan C.M."/>
            <person name="Banfield J.F."/>
        </authorList>
    </citation>
    <scope>NUCLEOTIDE SEQUENCE [LARGE SCALE GENOMIC DNA]</scope>
</reference>
<dbReference type="Gene3D" id="2.40.10.10">
    <property type="entry name" value="Trypsin-like serine proteases"/>
    <property type="match status" value="1"/>
</dbReference>
<feature type="transmembrane region" description="Helical" evidence="2">
    <location>
        <begin position="6"/>
        <end position="31"/>
    </location>
</feature>
<keyword evidence="2" id="KW-1133">Transmembrane helix</keyword>
<keyword evidence="1" id="KW-0175">Coiled coil</keyword>
<evidence type="ECO:0008006" key="5">
    <source>
        <dbReference type="Google" id="ProtNLM"/>
    </source>
</evidence>
<dbReference type="SUPFAM" id="SSF50494">
    <property type="entry name" value="Trypsin-like serine proteases"/>
    <property type="match status" value="1"/>
</dbReference>
<comment type="caution">
    <text evidence="3">The sequence shown here is derived from an EMBL/GenBank/DDBJ whole genome shotgun (WGS) entry which is preliminary data.</text>
</comment>
<dbReference type="EMBL" id="PFPB01000023">
    <property type="protein sequence ID" value="PIZ89086.1"/>
    <property type="molecule type" value="Genomic_DNA"/>
</dbReference>
<evidence type="ECO:0000256" key="1">
    <source>
        <dbReference type="SAM" id="Coils"/>
    </source>
</evidence>
<dbReference type="InterPro" id="IPR043504">
    <property type="entry name" value="Peptidase_S1_PA_chymotrypsin"/>
</dbReference>
<feature type="coiled-coil region" evidence="1">
    <location>
        <begin position="39"/>
        <end position="90"/>
    </location>
</feature>
<protein>
    <recommendedName>
        <fullName evidence="5">Serine protease</fullName>
    </recommendedName>
</protein>
<organism evidence="3 4">
    <name type="scientific">Candidatus Nealsonbacteria bacterium CG_4_10_14_0_2_um_filter_38_17</name>
    <dbReference type="NCBI Taxonomy" id="1974680"/>
    <lineage>
        <taxon>Bacteria</taxon>
        <taxon>Candidatus Nealsoniibacteriota</taxon>
    </lineage>
</organism>
<keyword evidence="2" id="KW-0472">Membrane</keyword>
<dbReference type="InterPro" id="IPR009003">
    <property type="entry name" value="Peptidase_S1_PA"/>
</dbReference>
<gene>
    <name evidence="3" type="ORF">COX90_01160</name>
</gene>
<evidence type="ECO:0000256" key="2">
    <source>
        <dbReference type="SAM" id="Phobius"/>
    </source>
</evidence>
<evidence type="ECO:0000313" key="3">
    <source>
        <dbReference type="EMBL" id="PIZ89086.1"/>
    </source>
</evidence>
<proteinExistence type="predicted"/>
<sequence>NKNSKGFIQIPILIAIIISVLIVGTGGYFGVRQYQSYQAKKIEKEKVAIEQKQKEDKETKAQEDAKAAEVEKLRHEVEELKKSQAKIENTKPPVTPEIKKTFSTAQIVSQNKKFIVNIICQTGDGSVYGSGVVIERSQNGLIILTNYHVTKYAKTPPAGVPPCIVVGSGAGLGESNEFYYGQPIYYPNVASQDTMS</sequence>
<evidence type="ECO:0000313" key="4">
    <source>
        <dbReference type="Proteomes" id="UP000230760"/>
    </source>
</evidence>
<dbReference type="Proteomes" id="UP000230760">
    <property type="component" value="Unassembled WGS sequence"/>
</dbReference>
<keyword evidence="2" id="KW-0812">Transmembrane</keyword>